<dbReference type="PROSITE" id="PS51257">
    <property type="entry name" value="PROKAR_LIPOPROTEIN"/>
    <property type="match status" value="1"/>
</dbReference>
<evidence type="ECO:0000313" key="3">
    <source>
        <dbReference type="Proteomes" id="UP000824202"/>
    </source>
</evidence>
<protein>
    <recommendedName>
        <fullName evidence="1">DUF6562 domain-containing protein</fullName>
    </recommendedName>
</protein>
<proteinExistence type="predicted"/>
<sequence>MKLLKKVMYGMSFLLAGCQAEELFEDGAVAPGDGNVTFTVSAPEAMPESRAVLGENSNSALGGVTNVNTEEYDLRYQLAVYRVENGDYVEAVSPQMKIVDKYEPVTYSLRLTPNRNYQVVVWADFVREGETEDLHYNTSDFRNIHVPELPDKYILNDESKDAYFTTVPVSVEEDAVTEDLVLKRPFAKVRVITTDWGYESLEMPDNFKVTYYGCKRFVNLDPVLGVSSYDDLDDTGLSGFTATIDKAEKDYAQGYDASEGNRTVIVDYLMTDLEEQTPIHIKLEALDGETLIAAHDLSTDIPIQRNWLTTIIGNVLTTDAEFNITIDEGFENEWTVGELWWKSSGTTPKEPAYDEATKTYKVYTKEEFMWLPDHIDEMRTNAGGNFTLSIENDIDMSGVNWKPIYPGGSAREYTVEGNGHTLRNFTIDGEFGAIYEYSALGGLIKRKYNAYTGIWGKFDGLMKDITFENISINGLANDEVHTDVDGNPIDHSKEYAYFAGVVGYTGGNQWSMSSKFENVHVKHMHIQSSASSQNLGGLVGWVGSGGGGVGNRSVSFKNCTATDIHLRGYQAGGLVGQILGDRGAQFENCSTEDIYIRYHSISQSSGFIGNIGDGGLTISFYAAIEINNCTPATHVEYIRDSTGEKLDYTPQSPYYGHKNDGDVVTITPAETTEP</sequence>
<organism evidence="2 3">
    <name type="scientific">Candidatus Odoribacter faecigallinarum</name>
    <dbReference type="NCBI Taxonomy" id="2838706"/>
    <lineage>
        <taxon>Bacteria</taxon>
        <taxon>Pseudomonadati</taxon>
        <taxon>Bacteroidota</taxon>
        <taxon>Bacteroidia</taxon>
        <taxon>Bacteroidales</taxon>
        <taxon>Odoribacteraceae</taxon>
        <taxon>Odoribacter</taxon>
    </lineage>
</organism>
<name>A0A9D1V076_9BACT</name>
<gene>
    <name evidence="2" type="ORF">H9863_06300</name>
</gene>
<reference evidence="2" key="1">
    <citation type="journal article" date="2021" name="PeerJ">
        <title>Extensive microbial diversity within the chicken gut microbiome revealed by metagenomics and culture.</title>
        <authorList>
            <person name="Gilroy R."/>
            <person name="Ravi A."/>
            <person name="Getino M."/>
            <person name="Pursley I."/>
            <person name="Horton D.L."/>
            <person name="Alikhan N.F."/>
            <person name="Baker D."/>
            <person name="Gharbi K."/>
            <person name="Hall N."/>
            <person name="Watson M."/>
            <person name="Adriaenssens E.M."/>
            <person name="Foster-Nyarko E."/>
            <person name="Jarju S."/>
            <person name="Secka A."/>
            <person name="Antonio M."/>
            <person name="Oren A."/>
            <person name="Chaudhuri R.R."/>
            <person name="La Ragione R."/>
            <person name="Hildebrand F."/>
            <person name="Pallen M.J."/>
        </authorList>
    </citation>
    <scope>NUCLEOTIDE SEQUENCE</scope>
    <source>
        <strain evidence="2">23274</strain>
    </source>
</reference>
<dbReference type="EMBL" id="DXFT01000121">
    <property type="protein sequence ID" value="HIX03711.1"/>
    <property type="molecule type" value="Genomic_DNA"/>
</dbReference>
<evidence type="ECO:0000313" key="2">
    <source>
        <dbReference type="EMBL" id="HIX03711.1"/>
    </source>
</evidence>
<feature type="domain" description="DUF6562" evidence="1">
    <location>
        <begin position="68"/>
        <end position="336"/>
    </location>
</feature>
<dbReference type="Gene3D" id="2.160.20.110">
    <property type="match status" value="1"/>
</dbReference>
<dbReference type="Pfam" id="PF20200">
    <property type="entry name" value="DUF6562"/>
    <property type="match status" value="1"/>
</dbReference>
<dbReference type="AlphaFoldDB" id="A0A9D1V076"/>
<accession>A0A9D1V076</accession>
<comment type="caution">
    <text evidence="2">The sequence shown here is derived from an EMBL/GenBank/DDBJ whole genome shotgun (WGS) entry which is preliminary data.</text>
</comment>
<dbReference type="InterPro" id="IPR046692">
    <property type="entry name" value="DUF6562"/>
</dbReference>
<evidence type="ECO:0000259" key="1">
    <source>
        <dbReference type="Pfam" id="PF20200"/>
    </source>
</evidence>
<dbReference type="Proteomes" id="UP000824202">
    <property type="component" value="Unassembled WGS sequence"/>
</dbReference>
<reference evidence="2" key="2">
    <citation type="submission" date="2021-04" db="EMBL/GenBank/DDBJ databases">
        <authorList>
            <person name="Gilroy R."/>
        </authorList>
    </citation>
    <scope>NUCLEOTIDE SEQUENCE</scope>
    <source>
        <strain evidence="2">23274</strain>
    </source>
</reference>